<feature type="domain" description="Cytochrome oxidase subunit II copper A binding" evidence="18">
    <location>
        <begin position="88"/>
        <end position="208"/>
    </location>
</feature>
<dbReference type="PROSITE" id="PS00078">
    <property type="entry name" value="COX2"/>
    <property type="match status" value="1"/>
</dbReference>
<dbReference type="CTD" id="4513"/>
<evidence type="ECO:0000256" key="8">
    <source>
        <dbReference type="ARBA" id="ARBA00022792"/>
    </source>
</evidence>
<comment type="function">
    <text evidence="16">Component of the cytochrome c oxidase, the last enzyme in the mitochondrial electron transport chain which drives oxidative phosphorylation. The respiratory chain contains 3 multisubunit complexes succinate dehydrogenase (complex II, CII), ubiquinol-cytochrome c oxidoreductase (cytochrome b-c1 complex, complex III, CIII) and cytochrome c oxidase (complex IV, CIV), that cooperate to transfer electrons derived from NADH and succinate to molecular oxygen, creating an electrochemical gradient over the inner membrane that drives transmembrane transport and the ATP synthase. Cytochrome c oxidase is the component of the respiratory chain that catalyzes the reduction of oxygen to water. Electrons originating from reduced cytochrome c in the intermembrane space (IMS) are transferred via the dinuclear copper A center (CU(A)) of subunit 2 and heme A of subunit 1 to the active site in subunit 1, a binuclear center (BNC) formed by heme A3 and copper B (CU(B)). The BNC reduces molecular oxygen to 2 water molecules using 4 electrons from cytochrome c in the IMS and 4 protons from the mitochondrial matrix.</text>
</comment>
<protein>
    <recommendedName>
        <fullName evidence="3 16">Cytochrome c oxidase subunit 2</fullName>
    </recommendedName>
</protein>
<keyword evidence="10" id="KW-1278">Translocase</keyword>
<dbReference type="InterPro" id="IPR001505">
    <property type="entry name" value="Copper_CuA"/>
</dbReference>
<dbReference type="SUPFAM" id="SSF81464">
    <property type="entry name" value="Cytochrome c oxidase subunit II-like, transmembrane region"/>
    <property type="match status" value="1"/>
</dbReference>
<evidence type="ECO:0000256" key="11">
    <source>
        <dbReference type="ARBA" id="ARBA00022982"/>
    </source>
</evidence>
<evidence type="ECO:0000313" key="20">
    <source>
        <dbReference type="EMBL" id="AAP91674.1"/>
    </source>
</evidence>
<keyword evidence="6 16" id="KW-0812">Transmembrane</keyword>
<feature type="transmembrane region" description="Helical" evidence="17">
    <location>
        <begin position="62"/>
        <end position="83"/>
    </location>
</feature>
<keyword evidence="11 16" id="KW-0249">Electron transport</keyword>
<evidence type="ECO:0000256" key="10">
    <source>
        <dbReference type="ARBA" id="ARBA00022967"/>
    </source>
</evidence>
<dbReference type="PANTHER" id="PTHR22888">
    <property type="entry name" value="CYTOCHROME C OXIDASE, SUBUNIT II"/>
    <property type="match status" value="1"/>
</dbReference>
<dbReference type="PRINTS" id="PR01166">
    <property type="entry name" value="CYCOXIDASEII"/>
</dbReference>
<evidence type="ECO:0000256" key="5">
    <source>
        <dbReference type="ARBA" id="ARBA00022660"/>
    </source>
</evidence>
<evidence type="ECO:0000256" key="4">
    <source>
        <dbReference type="ARBA" id="ARBA00022448"/>
    </source>
</evidence>
<evidence type="ECO:0000259" key="18">
    <source>
        <dbReference type="PROSITE" id="PS50857"/>
    </source>
</evidence>
<dbReference type="RefSeq" id="YP_006353.1">
    <property type="nucleotide sequence ID" value="NC_005840.1"/>
</dbReference>
<evidence type="ECO:0000256" key="16">
    <source>
        <dbReference type="RuleBase" id="RU000457"/>
    </source>
</evidence>
<sequence length="208" mass="23445">MSNFQESAGGLFTNMIFLFDYMNAVMAGILMTVLITAVMLLMNKKTARYPFHNIDLLEITWTAAPAVILIFLAVPSLRLLYLLDEELSPTMSLKAIGHQWYWSYQTDTTEFDSYMVKEEDLLPGNMRLLEVDNRLFTPFGSTSRLVVTSADVIHAWTIPSMGIKADAVPGRLNQLNLFSDRPGVFYGQCSEICGANHSFMPIVLEMIK</sequence>
<dbReference type="CDD" id="cd13912">
    <property type="entry name" value="CcO_II_C"/>
    <property type="match status" value="1"/>
</dbReference>
<dbReference type="Pfam" id="PF02790">
    <property type="entry name" value="COX2_TM"/>
    <property type="match status" value="1"/>
</dbReference>
<evidence type="ECO:0000259" key="19">
    <source>
        <dbReference type="PROSITE" id="PS50999"/>
    </source>
</evidence>
<dbReference type="PANTHER" id="PTHR22888:SF9">
    <property type="entry name" value="CYTOCHROME C OXIDASE SUBUNIT 2"/>
    <property type="match status" value="1"/>
</dbReference>
<comment type="catalytic activity">
    <reaction evidence="15">
        <text>4 Fe(II)-[cytochrome c] + O2 + 8 H(+)(in) = 4 Fe(III)-[cytochrome c] + 2 H2O + 4 H(+)(out)</text>
        <dbReference type="Rhea" id="RHEA:11436"/>
        <dbReference type="Rhea" id="RHEA-COMP:10350"/>
        <dbReference type="Rhea" id="RHEA-COMP:14399"/>
        <dbReference type="ChEBI" id="CHEBI:15377"/>
        <dbReference type="ChEBI" id="CHEBI:15378"/>
        <dbReference type="ChEBI" id="CHEBI:15379"/>
        <dbReference type="ChEBI" id="CHEBI:29033"/>
        <dbReference type="ChEBI" id="CHEBI:29034"/>
        <dbReference type="EC" id="7.1.1.9"/>
    </reaction>
    <physiologicalReaction direction="left-to-right" evidence="15">
        <dbReference type="Rhea" id="RHEA:11437"/>
    </physiologicalReaction>
</comment>
<evidence type="ECO:0000256" key="3">
    <source>
        <dbReference type="ARBA" id="ARBA00015946"/>
    </source>
</evidence>
<dbReference type="PROSITE" id="PS50857">
    <property type="entry name" value="COX2_CUA"/>
    <property type="match status" value="1"/>
</dbReference>
<comment type="similarity">
    <text evidence="2 16">Belongs to the cytochrome c oxidase subunit 2 family.</text>
</comment>
<evidence type="ECO:0000256" key="17">
    <source>
        <dbReference type="SAM" id="Phobius"/>
    </source>
</evidence>
<dbReference type="SUPFAM" id="SSF49503">
    <property type="entry name" value="Cupredoxins"/>
    <property type="match status" value="1"/>
</dbReference>
<dbReference type="GO" id="GO:0005743">
    <property type="term" value="C:mitochondrial inner membrane"/>
    <property type="evidence" value="ECO:0007669"/>
    <property type="project" value="UniProtKB-SubCell"/>
</dbReference>
<dbReference type="Pfam" id="PF00116">
    <property type="entry name" value="COX2"/>
    <property type="match status" value="1"/>
</dbReference>
<dbReference type="PROSITE" id="PS50999">
    <property type="entry name" value="COX2_TM"/>
    <property type="match status" value="1"/>
</dbReference>
<reference evidence="20" key="1">
    <citation type="journal article" date="2004" name="Mol. Phylogenet. Evol.">
        <title>The complete sequence and gene organization of the mitochondrial genome of the gadilid scaphopod Siphonondentalium lobatum (Mollusca).</title>
        <authorList>
            <person name="Dreyer H."/>
            <person name="Steiner G."/>
        </authorList>
    </citation>
    <scope>NUCLEOTIDE SEQUENCE</scope>
</reference>
<keyword evidence="8 16" id="KW-0999">Mitochondrion inner membrane</keyword>
<proteinExistence type="inferred from homology"/>
<comment type="subcellular location">
    <subcellularLocation>
        <location evidence="1 16">Mitochondrion inner membrane</location>
        <topology evidence="1 16">Multi-pass membrane protein</topology>
    </subcellularLocation>
</comment>
<evidence type="ECO:0000256" key="7">
    <source>
        <dbReference type="ARBA" id="ARBA00022723"/>
    </source>
</evidence>
<keyword evidence="4 16" id="KW-0813">Transport</keyword>
<keyword evidence="16 20" id="KW-0496">Mitochondrion</keyword>
<dbReference type="GO" id="GO:0005507">
    <property type="term" value="F:copper ion binding"/>
    <property type="evidence" value="ECO:0007669"/>
    <property type="project" value="InterPro"/>
</dbReference>
<geneLocation type="mitochondrion" evidence="20"/>
<keyword evidence="13 16" id="KW-0186">Copper</keyword>
<dbReference type="Gene3D" id="2.60.40.420">
    <property type="entry name" value="Cupredoxins - blue copper proteins"/>
    <property type="match status" value="1"/>
</dbReference>
<evidence type="ECO:0000256" key="13">
    <source>
        <dbReference type="ARBA" id="ARBA00023008"/>
    </source>
</evidence>
<evidence type="ECO:0000256" key="6">
    <source>
        <dbReference type="ARBA" id="ARBA00022692"/>
    </source>
</evidence>
<keyword evidence="7 16" id="KW-0479">Metal-binding</keyword>
<dbReference type="InterPro" id="IPR008972">
    <property type="entry name" value="Cupredoxin"/>
</dbReference>
<dbReference type="Gene3D" id="1.10.287.90">
    <property type="match status" value="1"/>
</dbReference>
<keyword evidence="5 16" id="KW-0679">Respiratory chain</keyword>
<organism evidence="20">
    <name type="scientific">Siphonodentalium lobatum</name>
    <dbReference type="NCBI Taxonomy" id="203167"/>
    <lineage>
        <taxon>Eukaryota</taxon>
        <taxon>Metazoa</taxon>
        <taxon>Spiralia</taxon>
        <taxon>Lophotrochozoa</taxon>
        <taxon>Mollusca</taxon>
        <taxon>Scaphopoda</taxon>
        <taxon>Gadilida</taxon>
        <taxon>Siphonodentaliidae</taxon>
        <taxon>Siphonodentalium</taxon>
    </lineage>
</organism>
<evidence type="ECO:0000256" key="1">
    <source>
        <dbReference type="ARBA" id="ARBA00004448"/>
    </source>
</evidence>
<accession>Q6VEH4</accession>
<dbReference type="GeneID" id="2776991"/>
<feature type="transmembrane region" description="Helical" evidence="17">
    <location>
        <begin position="21"/>
        <end position="42"/>
    </location>
</feature>
<evidence type="ECO:0000256" key="2">
    <source>
        <dbReference type="ARBA" id="ARBA00007866"/>
    </source>
</evidence>
<evidence type="ECO:0000256" key="14">
    <source>
        <dbReference type="ARBA" id="ARBA00023136"/>
    </source>
</evidence>
<evidence type="ECO:0000256" key="9">
    <source>
        <dbReference type="ARBA" id="ARBA00022842"/>
    </source>
</evidence>
<dbReference type="EMBL" id="AY342055">
    <property type="protein sequence ID" value="AAP91674.1"/>
    <property type="molecule type" value="Genomic_DNA"/>
</dbReference>
<keyword evidence="12 17" id="KW-1133">Transmembrane helix</keyword>
<evidence type="ECO:0000256" key="15">
    <source>
        <dbReference type="ARBA" id="ARBA00049512"/>
    </source>
</evidence>
<gene>
    <name evidence="20" type="primary">COX2</name>
</gene>
<feature type="domain" description="Cytochrome oxidase subunit II transmembrane region profile" evidence="19">
    <location>
        <begin position="1"/>
        <end position="87"/>
    </location>
</feature>
<dbReference type="InterPro" id="IPR011759">
    <property type="entry name" value="Cyt_c_oxidase_su2_TM_dom"/>
</dbReference>
<dbReference type="GO" id="GO:0004129">
    <property type="term" value="F:cytochrome-c oxidase activity"/>
    <property type="evidence" value="ECO:0007669"/>
    <property type="project" value="UniProtKB-EC"/>
</dbReference>
<evidence type="ECO:0000256" key="12">
    <source>
        <dbReference type="ARBA" id="ARBA00022989"/>
    </source>
</evidence>
<dbReference type="InterPro" id="IPR034210">
    <property type="entry name" value="CcO_II_C"/>
</dbReference>
<name>Q6VEH4_9MOLL</name>
<dbReference type="AlphaFoldDB" id="Q6VEH4"/>
<dbReference type="InterPro" id="IPR002429">
    <property type="entry name" value="CcO_II-like_C"/>
</dbReference>
<keyword evidence="9" id="KW-0460">Magnesium</keyword>
<comment type="cofactor">
    <cofactor evidence="16">
        <name>Cu cation</name>
        <dbReference type="ChEBI" id="CHEBI:23378"/>
    </cofactor>
    <text evidence="16">Binds a copper A center.</text>
</comment>
<dbReference type="InterPro" id="IPR045187">
    <property type="entry name" value="CcO_II"/>
</dbReference>
<keyword evidence="14 16" id="KW-0472">Membrane</keyword>
<dbReference type="FunFam" id="2.60.40.420:FF:000001">
    <property type="entry name" value="Cytochrome c oxidase subunit 2"/>
    <property type="match status" value="1"/>
</dbReference>
<dbReference type="GO" id="GO:0042773">
    <property type="term" value="P:ATP synthesis coupled electron transport"/>
    <property type="evidence" value="ECO:0007669"/>
    <property type="project" value="TreeGrafter"/>
</dbReference>
<dbReference type="InterPro" id="IPR036257">
    <property type="entry name" value="Cyt_c_oxidase_su2_TM_sf"/>
</dbReference>